<feature type="transmembrane region" description="Helical" evidence="1">
    <location>
        <begin position="12"/>
        <end position="35"/>
    </location>
</feature>
<organism evidence="2 3">
    <name type="scientific">Candidatus Syntrophocurvum alkaliphilum</name>
    <dbReference type="NCBI Taxonomy" id="2293317"/>
    <lineage>
        <taxon>Bacteria</taxon>
        <taxon>Bacillati</taxon>
        <taxon>Bacillota</taxon>
        <taxon>Clostridia</taxon>
        <taxon>Eubacteriales</taxon>
        <taxon>Syntrophomonadaceae</taxon>
        <taxon>Candidatus Syntrophocurvum</taxon>
    </lineage>
</organism>
<dbReference type="EMBL" id="CP046457">
    <property type="protein sequence ID" value="QGU00052.1"/>
    <property type="molecule type" value="Genomic_DNA"/>
</dbReference>
<evidence type="ECO:0000313" key="3">
    <source>
        <dbReference type="Proteomes" id="UP000426444"/>
    </source>
</evidence>
<reference evidence="3" key="1">
    <citation type="journal article" date="2019" name="Microbiology">
        <title>Complete Genome Sequence of an Uncultured Bacterium of the Candidate Phylum Bipolaricaulota.</title>
        <authorList>
            <person name="Kadnikov V.V."/>
            <person name="Mardanov A.V."/>
            <person name="Beletsky A.V."/>
            <person name="Frank Y.A."/>
            <person name="Karnachuk O.V."/>
            <person name="Ravin N.V."/>
        </authorList>
    </citation>
    <scope>NUCLEOTIDE SEQUENCE [LARGE SCALE GENOMIC DNA]</scope>
</reference>
<gene>
    <name evidence="2" type="ORF">SYNTR_1458</name>
</gene>
<dbReference type="Proteomes" id="UP000426444">
    <property type="component" value="Chromosome"/>
</dbReference>
<dbReference type="Pfam" id="PF14209">
    <property type="entry name" value="DUF4321"/>
    <property type="match status" value="1"/>
</dbReference>
<evidence type="ECO:0008006" key="4">
    <source>
        <dbReference type="Google" id="ProtNLM"/>
    </source>
</evidence>
<protein>
    <recommendedName>
        <fullName evidence="4">DUF4321 domain-containing protein</fullName>
    </recommendedName>
</protein>
<keyword evidence="1" id="KW-0812">Transmembrane</keyword>
<dbReference type="InterPro" id="IPR025470">
    <property type="entry name" value="DUF4321"/>
</dbReference>
<dbReference type="KEGG" id="salq:SYNTR_1458"/>
<sequence length="86" mass="9453">MGGRSRTSWQILLLLLAIGGIVGGFIGDAIVKLWPQMNILGNAQSVGLPPFTMDLQVFTLTFGFMLHINIFTIIGFILAFLAFRKL</sequence>
<name>A0A6I6DLM9_9FIRM</name>
<keyword evidence="3" id="KW-1185">Reference proteome</keyword>
<evidence type="ECO:0000313" key="2">
    <source>
        <dbReference type="EMBL" id="QGU00052.1"/>
    </source>
</evidence>
<keyword evidence="1" id="KW-1133">Transmembrane helix</keyword>
<feature type="transmembrane region" description="Helical" evidence="1">
    <location>
        <begin position="55"/>
        <end position="83"/>
    </location>
</feature>
<dbReference type="OrthoDB" id="1955622at2"/>
<accession>A0A6I6DLM9</accession>
<evidence type="ECO:0000256" key="1">
    <source>
        <dbReference type="SAM" id="Phobius"/>
    </source>
</evidence>
<keyword evidence="1" id="KW-0472">Membrane</keyword>
<dbReference type="AlphaFoldDB" id="A0A6I6DLM9"/>
<dbReference type="RefSeq" id="WP_156203880.1">
    <property type="nucleotide sequence ID" value="NZ_CP046457.1"/>
</dbReference>
<proteinExistence type="predicted"/>